<name>A0A1J9QBR3_9EURO</name>
<comment type="caution">
    <text evidence="1">The sequence shown here is derived from an EMBL/GenBank/DDBJ whole genome shotgun (WGS) entry which is preliminary data.</text>
</comment>
<dbReference type="VEuPathDB" id="FungiDB:ACJ73_02733"/>
<evidence type="ECO:0000313" key="1">
    <source>
        <dbReference type="EMBL" id="OJD25896.1"/>
    </source>
</evidence>
<dbReference type="OrthoDB" id="4184408at2759"/>
<organism evidence="1 2">
    <name type="scientific">Blastomyces percursus</name>
    <dbReference type="NCBI Taxonomy" id="1658174"/>
    <lineage>
        <taxon>Eukaryota</taxon>
        <taxon>Fungi</taxon>
        <taxon>Dikarya</taxon>
        <taxon>Ascomycota</taxon>
        <taxon>Pezizomycotina</taxon>
        <taxon>Eurotiomycetes</taxon>
        <taxon>Eurotiomycetidae</taxon>
        <taxon>Onygenales</taxon>
        <taxon>Ajellomycetaceae</taxon>
        <taxon>Blastomyces</taxon>
    </lineage>
</organism>
<protein>
    <submittedName>
        <fullName evidence="1">Uncharacterized protein</fullName>
    </submittedName>
</protein>
<keyword evidence="2" id="KW-1185">Reference proteome</keyword>
<dbReference type="EMBL" id="LGTZ01000303">
    <property type="protein sequence ID" value="OJD25896.1"/>
    <property type="molecule type" value="Genomic_DNA"/>
</dbReference>
<evidence type="ECO:0000313" key="2">
    <source>
        <dbReference type="Proteomes" id="UP000242791"/>
    </source>
</evidence>
<sequence>MDWEWSEVPSPYPCIQRPSETPLEIKPGPYIIWLAPRAPIPPPIGRTKEQEVEAVNFLLAISKDHPELWETLVGEGRHPREHLGYDKQAQEILNGQNWEWNWALQDILEQCPAKAPAPYTIPGGQEGELLQSIAASILDGNEDLFLRCIKQWQSKKWSTTNSPLKTF</sequence>
<accession>A0A1J9QBR3</accession>
<dbReference type="Proteomes" id="UP000242791">
    <property type="component" value="Unassembled WGS sequence"/>
</dbReference>
<dbReference type="AlphaFoldDB" id="A0A1J9QBR3"/>
<reference evidence="1 2" key="1">
    <citation type="submission" date="2015-08" db="EMBL/GenBank/DDBJ databases">
        <title>Emmonsia species relationships and genome sequence.</title>
        <authorList>
            <person name="Cuomo C.A."/>
            <person name="Schwartz I.S."/>
            <person name="Kenyon C."/>
            <person name="De Hoog G.S."/>
            <person name="Govender N.P."/>
            <person name="Botha A."/>
            <person name="Moreno L."/>
            <person name="De Vries M."/>
            <person name="Munoz J.F."/>
            <person name="Stielow J.B."/>
        </authorList>
    </citation>
    <scope>NUCLEOTIDE SEQUENCE [LARGE SCALE GENOMIC DNA]</scope>
    <source>
        <strain evidence="1 2">EI222</strain>
    </source>
</reference>
<proteinExistence type="predicted"/>
<gene>
    <name evidence="1" type="ORF">ACJ73_02733</name>
</gene>